<feature type="non-terminal residue" evidence="2">
    <location>
        <position position="1"/>
    </location>
</feature>
<dbReference type="Proteomes" id="UP001189429">
    <property type="component" value="Unassembled WGS sequence"/>
</dbReference>
<gene>
    <name evidence="2" type="ORF">PCOR1329_LOCUS58838</name>
</gene>
<accession>A0ABN9VKC3</accession>
<protein>
    <submittedName>
        <fullName evidence="2">Uncharacterized protein</fullName>
    </submittedName>
</protein>
<evidence type="ECO:0000313" key="3">
    <source>
        <dbReference type="Proteomes" id="UP001189429"/>
    </source>
</evidence>
<evidence type="ECO:0000256" key="1">
    <source>
        <dbReference type="SAM" id="MobiDB-lite"/>
    </source>
</evidence>
<feature type="compositionally biased region" description="Basic residues" evidence="1">
    <location>
        <begin position="28"/>
        <end position="38"/>
    </location>
</feature>
<name>A0ABN9VKC3_9DINO</name>
<feature type="non-terminal residue" evidence="2">
    <location>
        <position position="90"/>
    </location>
</feature>
<feature type="region of interest" description="Disordered" evidence="1">
    <location>
        <begin position="1"/>
        <end position="48"/>
    </location>
</feature>
<proteinExistence type="predicted"/>
<dbReference type="EMBL" id="CAUYUJ010017312">
    <property type="protein sequence ID" value="CAK0873726.1"/>
    <property type="molecule type" value="Genomic_DNA"/>
</dbReference>
<sequence>LPPPSSGWQRAAVLTPASGGRPPTAAPRWHRRPPRRGRAPAGAGGPRTIRWIIEGGASHAGRHSRSPPYKDERTAAGVGRRALELRAWTI</sequence>
<keyword evidence="3" id="KW-1185">Reference proteome</keyword>
<comment type="caution">
    <text evidence="2">The sequence shown here is derived from an EMBL/GenBank/DDBJ whole genome shotgun (WGS) entry which is preliminary data.</text>
</comment>
<evidence type="ECO:0000313" key="2">
    <source>
        <dbReference type="EMBL" id="CAK0873726.1"/>
    </source>
</evidence>
<reference evidence="2" key="1">
    <citation type="submission" date="2023-10" db="EMBL/GenBank/DDBJ databases">
        <authorList>
            <person name="Chen Y."/>
            <person name="Shah S."/>
            <person name="Dougan E. K."/>
            <person name="Thang M."/>
            <person name="Chan C."/>
        </authorList>
    </citation>
    <scope>NUCLEOTIDE SEQUENCE [LARGE SCALE GENOMIC DNA]</scope>
</reference>
<organism evidence="2 3">
    <name type="scientific">Prorocentrum cordatum</name>
    <dbReference type="NCBI Taxonomy" id="2364126"/>
    <lineage>
        <taxon>Eukaryota</taxon>
        <taxon>Sar</taxon>
        <taxon>Alveolata</taxon>
        <taxon>Dinophyceae</taxon>
        <taxon>Prorocentrales</taxon>
        <taxon>Prorocentraceae</taxon>
        <taxon>Prorocentrum</taxon>
    </lineage>
</organism>